<keyword evidence="2" id="KW-0472">Membrane</keyword>
<dbReference type="Pfam" id="PF24547">
    <property type="entry name" value="DUF7601"/>
    <property type="match status" value="1"/>
</dbReference>
<dbReference type="Gene3D" id="2.60.40.1140">
    <property type="entry name" value="Collagen-binding surface protein Cna, B-type domain"/>
    <property type="match status" value="1"/>
</dbReference>
<feature type="region of interest" description="Disordered" evidence="1">
    <location>
        <begin position="239"/>
        <end position="266"/>
    </location>
</feature>
<feature type="region of interest" description="Disordered" evidence="1">
    <location>
        <begin position="179"/>
        <end position="215"/>
    </location>
</feature>
<feature type="transmembrane region" description="Helical" evidence="2">
    <location>
        <begin position="20"/>
        <end position="42"/>
    </location>
</feature>
<gene>
    <name evidence="4" type="ORF">PM006_18655</name>
</gene>
<proteinExistence type="predicted"/>
<feature type="compositionally biased region" description="Low complexity" evidence="1">
    <location>
        <begin position="199"/>
        <end position="215"/>
    </location>
</feature>
<feature type="domain" description="DUF7601" evidence="3">
    <location>
        <begin position="1885"/>
        <end position="1985"/>
    </location>
</feature>
<feature type="region of interest" description="Disordered" evidence="1">
    <location>
        <begin position="343"/>
        <end position="364"/>
    </location>
</feature>
<keyword evidence="2" id="KW-0812">Transmembrane</keyword>
<keyword evidence="2" id="KW-1133">Transmembrane helix</keyword>
<comment type="caution">
    <text evidence="4">The sequence shown here is derived from an EMBL/GenBank/DDBJ whole genome shotgun (WGS) entry which is preliminary data.</text>
</comment>
<dbReference type="Proteomes" id="UP001300871">
    <property type="component" value="Unassembled WGS sequence"/>
</dbReference>
<sequence>MAGMFRKIKEDGRLRRTMAAWLGICIVVQMVFGSLGAVRTYAGDTIYKVITVSEKEIIKGVKRAAGKDHEYVPNIDRKKLPYANEELKDDAIDKITPFLMGTSIIEQKKAGDNCSVIVAVSGEELPASGSEAEYAAENVIFIGFNGNKDSDCVFTLQIVDANDIVIRSMTIITYKQDGAAATPPEASGSEATPSEDGTEPASPSAATSSTATGSEIQGYGFAEAGAREELGEDELTDLVQNGDISTPGEAASPGSPDDPKDAAGPRMTVPAGGFCVAFAESGTNAHGKIAQVQAFLADGEEKVMSGAIGTFHIAADYSVVDEKLPEYAYFTVRFKIEDDKGNDYGNVKGPESEPSARPVSSLNSEKQREWKAIHELLLESSEYADAAQCNDWQMITAETNTYFYSAGAGLAVFGIRNGGTAITDLPIFFTFDNYITPIGSAITATPGILNREELKEAYESSAGPAHSGDAALVEGEAVTMRSNARYWWHDVKLSNTGSLGNMAAGTNVGNADGEIIYKISAGKDYRSDVGRLYTKSYSVLDVIAFDGFALDISGYGLSVDASVKKGELYLTKDGRNVAKLIGLKLPGGYHSGEVKVTPVYQNNDSSTNIITGFEVRYTAENKTLATDGPKDMADIVSDEMNVYLGIGSVLKKAAGIIKYDGNAAVSGRNPSVSCKAYFDAYSIMYDETADNTDLEKNDGETNHHSEAENNLTANSAYPLTKEAYTDRDCKVKAEGENKIFEPGREVRYKIRVKNNGYAEERFDIVDSLPAGLDTASVKTLKVMVEGKQLPADAFTDLPANTAVSPAVKVWGNILIPSGGEAVVIFEAAFKSKTEFSGNNINTTQTNSAGWYRSSDVQREKNLGRDDATVFVNLNTLQESDVTFRKTIVNAGTGGSQPAVGSDVTYNLMAGLTGGVHNSHWITVKDEWPGSVTLKEISNIPSQAIIIIKENGTEIKRYENKGNSAASWSAFSLAGKSGITVEARVYLKPGVTENIKLKGRIEAEGEITNQAHAGGGEGEGFDKPGSATLYAIGASIEKKAYFIGASEKGSITEQNSRRHPVDQSVTFRAGDVVCYEMTLKNTGNDRFKANVSDDISNLFGDGIRPIYANADLGEPGSVFMKKTGAKGWLSLTPGQSGTKALDENVELAKGESIVFRIYLEIPEGASVLFPENTVSASLAYDKEPERKFAIRASASITINEDVQKASIDKEVYAVARELKEEGGHVYLKGAKWNNPVLGSGTGLAEDETTLTVGKGDYVFYRITINNESDEEPLRIYEIEDWLPAGMQFERFYEFNGADRGKKIPGAVGDSDTLDLGIKERSNKFSGKNWLYYEDAAAGKWGTDAEVAVSHGANFASMNSGKTTYRVRLYDTDAIKTGLSPVPSVKPGGSVVYGIIAKVTGDLDGIKKLTNTTGVIVDQTAITDEAFDRPVSDLSGAVGGKSYSDDLYKIITASADVAAAGIYTPGIGKSLAQYNASNNWYDYKPDGKNDNFLPNNPMRWQVTLYNGTNGHMTRGPIENYTIRDVFPAGLTYNEADADGTYIVTPGGKKIPLPEPAVGREEGKNVTASWKIEKQSEGYLITGADGHTVKTNENLAIPVKGKITVRIGSRADGDGTAKYGTYVNQADLIPAREYSYTAACEGTLVKEGNQPVCVRAEASVNIFFGDGKTEAWKEIRGSFNGTEGTGTGTDSSRNSIIADAGSEVTYTLNIRNQVEKGIENLVIVDRLPALKDNGLVNNMQRNSGFKVLFPDSPAIEVRIRKASGQMVRLKDGDYNVTFADWNTKFGKGSALPARYWEPDSASDWESSAAGRDTFRIEVENDALKGLTNNDTVIVTFSALLPKASELDLSNEPVAWNTFGYAYRAVNSTNKSTITVEPAKVGVRIPTASLAVTKKIESRFEEDKAQAFTFRLEKEDGANTGKWVSAGGQPYQLMPGTGETASDGKTAENGEFTLTHGQTAKFTVLAGRNYRITERDGDGYYVSVREFGGGAGEDTLFDPENPPSAVLKNASDGKSYSCTFTNIRSSFFLPETGGAGTDHLRRKGAGMMLASLFVLIGCFTGGLSGRRRRKEDVKRSRFL</sequence>
<evidence type="ECO:0000256" key="2">
    <source>
        <dbReference type="SAM" id="Phobius"/>
    </source>
</evidence>
<evidence type="ECO:0000313" key="5">
    <source>
        <dbReference type="Proteomes" id="UP001300871"/>
    </source>
</evidence>
<evidence type="ECO:0000313" key="4">
    <source>
        <dbReference type="EMBL" id="MDB2002222.1"/>
    </source>
</evidence>
<organism evidence="4 5">
    <name type="scientific">Clostridium symbiosum</name>
    <name type="common">Bacteroides symbiosus</name>
    <dbReference type="NCBI Taxonomy" id="1512"/>
    <lineage>
        <taxon>Bacteria</taxon>
        <taxon>Bacillati</taxon>
        <taxon>Bacillota</taxon>
        <taxon>Clostridia</taxon>
        <taxon>Lachnospirales</taxon>
        <taxon>Lachnospiraceae</taxon>
        <taxon>Otoolea</taxon>
    </lineage>
</organism>
<accession>A0AAW6B0N4</accession>
<evidence type="ECO:0000256" key="1">
    <source>
        <dbReference type="SAM" id="MobiDB-lite"/>
    </source>
</evidence>
<dbReference type="InterPro" id="IPR055382">
    <property type="entry name" value="DUF7601"/>
</dbReference>
<dbReference type="InterPro" id="IPR047589">
    <property type="entry name" value="DUF11_rpt"/>
</dbReference>
<evidence type="ECO:0000259" key="3">
    <source>
        <dbReference type="Pfam" id="PF24547"/>
    </source>
</evidence>
<dbReference type="RefSeq" id="WP_272123859.1">
    <property type="nucleotide sequence ID" value="NZ_JAQLGI010000062.1"/>
</dbReference>
<dbReference type="EMBL" id="JAQLGM010000063">
    <property type="protein sequence ID" value="MDB2002222.1"/>
    <property type="molecule type" value="Genomic_DNA"/>
</dbReference>
<feature type="transmembrane region" description="Helical" evidence="2">
    <location>
        <begin position="2041"/>
        <end position="2061"/>
    </location>
</feature>
<reference evidence="4" key="1">
    <citation type="submission" date="2023-01" db="EMBL/GenBank/DDBJ databases">
        <title>Human gut microbiome strain richness.</title>
        <authorList>
            <person name="Chen-Liaw A."/>
        </authorList>
    </citation>
    <scope>NUCLEOTIDE SEQUENCE</scope>
    <source>
        <strain evidence="4">B1_m1001713B170214d0_201011</strain>
    </source>
</reference>
<dbReference type="NCBIfam" id="TIGR01451">
    <property type="entry name" value="B_ant_repeat"/>
    <property type="match status" value="1"/>
</dbReference>
<protein>
    <recommendedName>
        <fullName evidence="3">DUF7601 domain-containing protein</fullName>
    </recommendedName>
</protein>
<name>A0AAW6B0N4_CLOSY</name>